<proteinExistence type="predicted"/>
<sequence>MLKYPKLLELQVKELLMASSFNSPFRQRGMEVVTTTWEAWAPPREEGVLVIDSGSATHNLSVHGLRSESVSWAYEFYTLLKEALFDGR</sequence>
<name>A0A438KIL0_VITVI</name>
<evidence type="ECO:0000313" key="1">
    <source>
        <dbReference type="EMBL" id="RVX21053.1"/>
    </source>
</evidence>
<dbReference type="EMBL" id="QGNW01000005">
    <property type="protein sequence ID" value="RVX21053.1"/>
    <property type="molecule type" value="Genomic_DNA"/>
</dbReference>
<gene>
    <name evidence="1" type="ORF">CK203_002305</name>
</gene>
<reference evidence="1 2" key="1">
    <citation type="journal article" date="2018" name="PLoS Genet.">
        <title>Population sequencing reveals clonal diversity and ancestral inbreeding in the grapevine cultivar Chardonnay.</title>
        <authorList>
            <person name="Roach M.J."/>
            <person name="Johnson D.L."/>
            <person name="Bohlmann J."/>
            <person name="van Vuuren H.J."/>
            <person name="Jones S.J."/>
            <person name="Pretorius I.S."/>
            <person name="Schmidt S.A."/>
            <person name="Borneman A.R."/>
        </authorList>
    </citation>
    <scope>NUCLEOTIDE SEQUENCE [LARGE SCALE GENOMIC DNA]</scope>
    <source>
        <strain evidence="2">cv. Chardonnay</strain>
        <tissue evidence="1">Leaf</tissue>
    </source>
</reference>
<dbReference type="AlphaFoldDB" id="A0A438KIL0"/>
<organism evidence="1 2">
    <name type="scientific">Vitis vinifera</name>
    <name type="common">Grape</name>
    <dbReference type="NCBI Taxonomy" id="29760"/>
    <lineage>
        <taxon>Eukaryota</taxon>
        <taxon>Viridiplantae</taxon>
        <taxon>Streptophyta</taxon>
        <taxon>Embryophyta</taxon>
        <taxon>Tracheophyta</taxon>
        <taxon>Spermatophyta</taxon>
        <taxon>Magnoliopsida</taxon>
        <taxon>eudicotyledons</taxon>
        <taxon>Gunneridae</taxon>
        <taxon>Pentapetalae</taxon>
        <taxon>rosids</taxon>
        <taxon>Vitales</taxon>
        <taxon>Vitaceae</taxon>
        <taxon>Viteae</taxon>
        <taxon>Vitis</taxon>
    </lineage>
</organism>
<comment type="caution">
    <text evidence="1">The sequence shown here is derived from an EMBL/GenBank/DDBJ whole genome shotgun (WGS) entry which is preliminary data.</text>
</comment>
<evidence type="ECO:0000313" key="2">
    <source>
        <dbReference type="Proteomes" id="UP000288805"/>
    </source>
</evidence>
<dbReference type="Proteomes" id="UP000288805">
    <property type="component" value="Unassembled WGS sequence"/>
</dbReference>
<dbReference type="SUPFAM" id="SSF53213">
    <property type="entry name" value="LigB-like"/>
    <property type="match status" value="1"/>
</dbReference>
<protein>
    <submittedName>
        <fullName evidence="1">Uncharacterized protein</fullName>
    </submittedName>
</protein>
<accession>A0A438KIL0</accession>